<feature type="region of interest" description="Disordered" evidence="2">
    <location>
        <begin position="1138"/>
        <end position="1208"/>
    </location>
</feature>
<reference evidence="9" key="1">
    <citation type="journal article" date="2019" name="Int. J. Syst. Evol. Microbiol.">
        <title>The Global Catalogue of Microorganisms (GCM) 10K type strain sequencing project: providing services to taxonomists for standard genome sequencing and annotation.</title>
        <authorList>
            <consortium name="The Broad Institute Genomics Platform"/>
            <consortium name="The Broad Institute Genome Sequencing Center for Infectious Disease"/>
            <person name="Wu L."/>
            <person name="Ma J."/>
        </authorList>
    </citation>
    <scope>NUCLEOTIDE SEQUENCE [LARGE SCALE GENOMIC DNA]</scope>
    <source>
        <strain evidence="9">CCUG 66188</strain>
    </source>
</reference>
<feature type="region of interest" description="Disordered" evidence="2">
    <location>
        <begin position="1597"/>
        <end position="1628"/>
    </location>
</feature>
<evidence type="ECO:0000259" key="7">
    <source>
        <dbReference type="Pfam" id="PF18857"/>
    </source>
</evidence>
<evidence type="ECO:0000259" key="3">
    <source>
        <dbReference type="Pfam" id="PF18760"/>
    </source>
</evidence>
<evidence type="ECO:0000256" key="2">
    <source>
        <dbReference type="SAM" id="MobiDB-lite"/>
    </source>
</evidence>
<dbReference type="InterPro" id="IPR041131">
    <property type="entry name" value="MuF_C"/>
</dbReference>
<feature type="region of interest" description="Disordered" evidence="2">
    <location>
        <begin position="2743"/>
        <end position="2818"/>
    </location>
</feature>
<feature type="compositionally biased region" description="Polar residues" evidence="2">
    <location>
        <begin position="1374"/>
        <end position="1388"/>
    </location>
</feature>
<feature type="compositionally biased region" description="Polar residues" evidence="2">
    <location>
        <begin position="1403"/>
        <end position="1419"/>
    </location>
</feature>
<dbReference type="Pfam" id="PF18762">
    <property type="entry name" value="Kinase-PolyVal"/>
    <property type="match status" value="1"/>
</dbReference>
<gene>
    <name evidence="8" type="ORF">ACFO6W_21040</name>
</gene>
<dbReference type="Pfam" id="PF18838">
    <property type="entry name" value="LPD23"/>
    <property type="match status" value="1"/>
</dbReference>
<dbReference type="InterPro" id="IPR040561">
    <property type="entry name" value="LPD38"/>
</dbReference>
<feature type="domain" description="Phage MuF C-terminal" evidence="4">
    <location>
        <begin position="2140"/>
        <end position="2236"/>
    </location>
</feature>
<proteinExistence type="predicted"/>
<name>A0ABV9L2H6_9BACT</name>
<feature type="domain" description="Large polyvalent protein associated" evidence="6">
    <location>
        <begin position="1792"/>
        <end position="1838"/>
    </location>
</feature>
<dbReference type="Proteomes" id="UP001596023">
    <property type="component" value="Unassembled WGS sequence"/>
</dbReference>
<keyword evidence="9" id="KW-1185">Reference proteome</keyword>
<sequence>MPDFNVYINNEGAYKKVPSGREREFMSKYPGSRQTTQEEISEYDKNRYAAGMAGASAAISANSTPRQSNIQKQTDTPVEKTPVQQPDDNVPQDYAGIMGGAIGGATAQGIQFAQPEQKSDPFAGFSPEQRFNLEYDIYNQRKDWLRSTQDNPDYTPEQKQAMKDYFNTNYRVSDSSIEDKDLPLAARRWLKSNMVERQIPMYNPSIMGGGMYHRTVNENTPEQSELIRDFIANTKFGQDIAKQEKDYIQSLENSIKENELKLKELEEKNTPSWQEIFGNKMLGGATQSSGQGVTDEQITLSTVRRQINEQKNLMKAIKEGDTSILNQIFGETVRGGGEMGMDITTLGAFQAANSMNDWFAVNQLQKRIESGTVTDEDRLLMSAMSNNQAYQDIMGDRQTTAQKATSSVMGSMPFMAGFAITGGLAGSITQGAKSAAQTGIKNIAANTVRQGTKAATARIGAQLTNAGLNVADAVGRSSIIAAINPHTYRDMFDNMTGQVTYGYDANGKPYYLGNAEQMGFTNALLNAFTSNTIENVSEFSGGAINQGTSALKRLLSGNAVEAGTKIAGSPFKQLVTDFMQKSGWNGIPSEFTEEQIATILHSFFEDGQAKWSDLTDPNQQFITFLTTLSIGSGAGLVSFGGDKIMKYGARRSYDKSVTNYYSHFPELSGKEVSDMSIPLTTLTMSNVPIINKQQALHDILNNNSYSAAQKTAAINMYKASLTYDAYQGAKQGRIDQSKQTVSDMVRDNSTTSGRVITIRTKLYPEEINLTGDSNIVLNEDGTVNIQETPDILYYSDPSDGKRKPISKNDILEVLSDESSEDLIKEAGNIVQQQIDIQDANDETREYQQGETVRANVNNIPLFGEIAGMDQSGNYLLSVETPQGIQQIAIQPSQIIDEDNIQGVDNGSLVEYRNERGETVQGTVNDAYGLRSQGMIDIDGNVVPVENIIGLTNQGAVSSQQAQQKTDNLQPEISNNEGYTLAKQSNVSETGAVTATSIADNIINGDTQWNAEEIQFQQNYPQEIENILKERSAQSEPDLNAVIANAPKQKNGEIDYDALLEQSPADFATLYENEEGPEETHKELISVSDNIAKKIQSEQKKLDSADSINKKKASRKAISEWQIRKEAIDNVIRERYEVKSNNTENESEGSVSDEQLEKGQQTGSGTDVQAGEDTRSGGTDRSVQQSVIDIDTSEQPAGASSTNGTAGESVEDVLHDVGSKELGQNEVSFDEAIDKIFAGDAEGLKRKHFNVALTPEFMKGLGITGDKFTMSYGVISRHINKDADHTLTPEIWKQLPEAIKNPFAITRKTDKKDGYRLYTTIDTDNGFVVVGVDVKKAGRDIDVNAISTVFNKEKGISGNEEVLYESEMITPQQKSVLANPNYPQYTSDEGLSDSPVMDTENRISETAVNSPNSTGLSSGNKDSKVSDTPKTIEDKIAQAEAETDTNPTEAQKEAGNYKKGHVTIQGFDISIEQPKGSVRSGVDATGKKWSVTMNNTYGYIRGTEGKDSDHIDVFLGGNPESNKVFVIDQVTQDSSFDEHKVMLGFDSIDEAREAYLSNYEKGWQGLGNITEVDVETFRKWAESDTKRIKPFAEYKEIQNQPTVNSEQSTVNEQPETQEGSSPYGASNTLISSEQYEELRKRMRDKLNNLNMGFDPELFTIGTQMAMYHIEAGARKFADFANRMIEDLGDNVRPYLKSFYESARYAPGMETLSKEMDSFDIVNSFDVENLDTPTNTNDGKTGIPAMTEELLLPELQKEAKRRGIDIGSTIDESNIRMQFIGEQGAANLDQYEEATTRLDNLNIARDMETAEKDTKAIKLATGWERGADGKWRYEIPDSHTTQAFKDLDTSESIPLEEALVDKALFEAYPKLKDVKVKIVDTRLEAGSWNSSTKTIELSAYIPAYKDGKMQSGELFDINAIDEGFRNVLLHEIQHAIQDIEGFAEGGNTSTFKDDYPEILRSIEFITNTKFKGGRTIDLFNQLSETSNGDRSLAPINFYGKKLDSLAQKYGYADRWQLFDDMDNTSSFIKYRKLGGEVEARNVQSRMNMTQEERLNTLASETEDVSRKDQIFIRDGIEGGIKAMQASNTLESVNNTFNQQLQQQIDGTLPKGHTYSLGNPSSILQSAGIPDLPIEMASARLLHKSNQENHPFDLSEVKDLPRAIHNPLAVFRSATHIGSNVILTELKQGGKNFVAVIETNSNRGKLEVNSIRSIHPRTTNNIANWINEGLMDYGNKEKLYEWLGEKIKSRSYLNSSNPADVKKLLDSATNIVQNFENTSAREYISQSPFKTITAKKFNDLIKKLKKTGLAKNVIVDKVKMREYLDNLAGKEGAERFMRLWHGSPHSFKAFSTSFMGTGEGVQAFGWGLYFTERKDIAKWYAETLKPEKYVENATINQLAKEALESANGDVDEALKYLRKILQEDWSDKKRVRKEIKILETGKLLPEGKTNLYEVNVDDDLNFIRWDKPLSDEQMNIIDRQLEKEFNTTFPRDFSKNLTGESVYYGLDTRIFKSKADTSKFLLRAGFDGIQYPAQSTFRPSDGEKGFNYVVFDDAIVEIVDKIRFMSTPQGDIYGFVTKDGGVYLDPDKMNANTPVHEFGHLWNSFIKANNPELWARGKELIKESRYFNEVFTDPAYRHLLKGTSAGQVSLSVENNDSINKPTDEAIDRIADEALARFIGNKGESVWKEQQDLSLYARVKAYLNDVWNSIKKAFGFSFSVNVEDMTLEDFTDKAVKELLGGKNIVDSKKSDNFEKTNSTGNVRYNEKQILAADSEASGENEKGRGRNAQVAARLGSYRQADRRNVQRPQSGKSEQEKSLKEYAEQEGIWMDEKEIASNAAKKMPSGKEADVYLNKDGKTVTKVVNYSKYSDTPADFLNNRILLFNQLFKDTPYKIVGFTENDKGFSFVVEQPYIKGKSLNSQVTSIKSLTDQQKRVENYMKDNFGMNPSGLDAFSNGEVTIEDIHLKNVMEGEDGNLYIIDAIPSEVRRDARGQIVSEMEQIKQSSVNDGTFMLAPNGKPTNLDERQWLQVRTANFKNWFGDWENDPEEASKMLDNNGEPKIFYHRSPNIFTEFDATRNGQNTDAGWLGDGFYFYGDESESYGYGDNSIEAFLNIREPYYATNEENLELSEKNDRDVSIEFSDNLKSEGYDGVYFNGDFREETVVFDPNQIKSATENTGDFSSESEDIRFQAVEDIAEDLNSGISKEDAKRLDKKLRRDFNKFREAYFDRWLPTKIFLDTLRKAGTRIDDIDDYHMRVSSTGSKIKAQYDAFDKTYMKPLSVKIAEIEKKRFSLRDIENYAILKFGSLERNPLKRREAIDTYKEQHPKATEKQIADFESRLPNDYSGVAAVEEEVGTSAEAFISEFENKAGDKLINEFWETKKKSTDYILKTLYESGRISKEEYDRLKQQRYYIPLRGHDQTVAEDIYDYSPSMGTYMSDPVKRANGRVSRSESPFAYINQMGSSAIKFANWNDLNKSWYRIAGKDKTGLITRDKTWYMQTGVNADGEPVYQATEPEYSEDPEVYANNIKSFNKRMYELSKEGKAHQGKFDLGLFTTPIQKEQHTIPVYVNGTEYSVYINANPAVSRAIKGINTIEHKRKTNTKQYGRVLKFLHKTADAAEKAQNWRARNVTSRNPNFIVTNFERDYLFSSTILGVKEGAKYALEFQGNIPGSFMALQRFIRGKMDMSNKYDRHLSDFILQGGETGYMQALELDKIQGNIEKDIKREIRGYPNLLELMKYVPDSIDAINKIAENLSRFSVYVTSIENGRSVYRAISDAKNVTVNFNQTGSGQMGNDFLRRYYMFVNPALQAAYNLAGVAVKNKARMTAAVAVFGSLSYLASLLAYAIGGDDGLEEYYNLSDWDRQNHLCIYTGSGFIKYSLPHELRVFTRMGDNFMMACEGRQDALTAAGNSILGLVDLFPVNPLGSDVGNIEDIGAKSLVKLTPDRIRPFFELAINQDFAGNRIYNQYANENAPGHKQALTNKKGEYKTPEWMVDLSKAINDITGGDNVEQGHIDYNPDKVYHVFNAYLGGQFTFASRLADTADRAADPEKEVKVRNTPLRSFYISEADIEENNSYLNNKYYNISKKIEAADYKYKQYEKEYPDSFDGIIKDKPEIEEYSYLKDYVNDIKNEEKLLKELKGPELKEQEQYIKELKEELIKEFEEINIDRR</sequence>
<comment type="caution">
    <text evidence="8">The sequence shown here is derived from an EMBL/GenBank/DDBJ whole genome shotgun (WGS) entry which is preliminary data.</text>
</comment>
<evidence type="ECO:0000256" key="1">
    <source>
        <dbReference type="SAM" id="Coils"/>
    </source>
</evidence>
<feature type="compositionally biased region" description="Polar residues" evidence="2">
    <location>
        <begin position="1138"/>
        <end position="1166"/>
    </location>
</feature>
<dbReference type="InterPro" id="IPR041055">
    <property type="entry name" value="Kinase-PolyVal"/>
</dbReference>
<feature type="domain" description="Large polyvalent protein associated" evidence="7">
    <location>
        <begin position="3850"/>
        <end position="4050"/>
    </location>
</feature>
<dbReference type="Pfam" id="PF18857">
    <property type="entry name" value="LPD38"/>
    <property type="match status" value="1"/>
</dbReference>
<dbReference type="Pfam" id="PF18823">
    <property type="entry name" value="InPase"/>
    <property type="match status" value="1"/>
</dbReference>
<evidence type="ECO:0000259" key="4">
    <source>
        <dbReference type="Pfam" id="PF18819"/>
    </source>
</evidence>
<dbReference type="Pfam" id="PF18760">
    <property type="entry name" value="ART-PolyVal"/>
    <property type="match status" value="1"/>
</dbReference>
<feature type="region of interest" description="Disordered" evidence="2">
    <location>
        <begin position="59"/>
        <end position="87"/>
    </location>
</feature>
<feature type="compositionally biased region" description="Basic and acidic residues" evidence="2">
    <location>
        <begin position="2809"/>
        <end position="2818"/>
    </location>
</feature>
<feature type="compositionally biased region" description="Polar residues" evidence="2">
    <location>
        <begin position="1175"/>
        <end position="1205"/>
    </location>
</feature>
<evidence type="ECO:0000259" key="5">
    <source>
        <dbReference type="Pfam" id="PF18823"/>
    </source>
</evidence>
<protein>
    <submittedName>
        <fullName evidence="8">LPD38 domain-containing protein</fullName>
    </submittedName>
</protein>
<feature type="coiled-coil region" evidence="1">
    <location>
        <begin position="241"/>
        <end position="268"/>
    </location>
</feature>
<dbReference type="Pfam" id="PF18819">
    <property type="entry name" value="MuF_C"/>
    <property type="match status" value="2"/>
</dbReference>
<evidence type="ECO:0000259" key="6">
    <source>
        <dbReference type="Pfam" id="PF18838"/>
    </source>
</evidence>
<organism evidence="8 9">
    <name type="scientific">Dysgonomonas termitidis</name>
    <dbReference type="NCBI Taxonomy" id="1516126"/>
    <lineage>
        <taxon>Bacteria</taxon>
        <taxon>Pseudomonadati</taxon>
        <taxon>Bacteroidota</taxon>
        <taxon>Bacteroidia</taxon>
        <taxon>Bacteroidales</taxon>
        <taxon>Dysgonomonadaceae</taxon>
        <taxon>Dysgonomonas</taxon>
    </lineage>
</organism>
<evidence type="ECO:0000313" key="8">
    <source>
        <dbReference type="EMBL" id="MFC4676176.1"/>
    </source>
</evidence>
<accession>A0ABV9L2H6</accession>
<dbReference type="InterPro" id="IPR040696">
    <property type="entry name" value="LPD23"/>
</dbReference>
<feature type="domain" description="ART-PolyVal-like" evidence="3">
    <location>
        <begin position="3051"/>
        <end position="3177"/>
    </location>
</feature>
<evidence type="ECO:0000313" key="9">
    <source>
        <dbReference type="Proteomes" id="UP001596023"/>
    </source>
</evidence>
<feature type="region of interest" description="Disordered" evidence="2">
    <location>
        <begin position="1374"/>
        <end position="1428"/>
    </location>
</feature>
<feature type="domain" description="Phage MuF C-terminal" evidence="4">
    <location>
        <begin position="1279"/>
        <end position="1353"/>
    </location>
</feature>
<feature type="compositionally biased region" description="Polar residues" evidence="2">
    <location>
        <begin position="62"/>
        <end position="87"/>
    </location>
</feature>
<dbReference type="EMBL" id="JBHSGN010000122">
    <property type="protein sequence ID" value="MFC4676176.1"/>
    <property type="molecule type" value="Genomic_DNA"/>
</dbReference>
<dbReference type="InterPro" id="IPR049522">
    <property type="entry name" value="ART-PolyVal_dom"/>
</dbReference>
<keyword evidence="1" id="KW-0175">Coiled coil</keyword>
<dbReference type="InterPro" id="IPR041595">
    <property type="entry name" value="Inorganic_Pase"/>
</dbReference>
<feature type="domain" description="Inorganic pyrophosphatase" evidence="5">
    <location>
        <begin position="1448"/>
        <end position="1580"/>
    </location>
</feature>
<dbReference type="RefSeq" id="WP_380000137.1">
    <property type="nucleotide sequence ID" value="NZ_JBHSGN010000122.1"/>
</dbReference>